<evidence type="ECO:0000256" key="2">
    <source>
        <dbReference type="ARBA" id="ARBA00023125"/>
    </source>
</evidence>
<evidence type="ECO:0000256" key="1">
    <source>
        <dbReference type="ARBA" id="ARBA00023015"/>
    </source>
</evidence>
<keyword evidence="2" id="KW-0238">DNA-binding</keyword>
<keyword evidence="3" id="KW-0804">Transcription</keyword>
<keyword evidence="1" id="KW-0805">Transcription regulation</keyword>
<gene>
    <name evidence="5" type="primary">galR</name>
    <name evidence="5" type="ORF">TZ94_01267</name>
</gene>
<evidence type="ECO:0000259" key="4">
    <source>
        <dbReference type="PROSITE" id="PS50932"/>
    </source>
</evidence>
<dbReference type="PATRIC" id="fig|28037.216.peg.1212"/>
<reference evidence="5 6" key="1">
    <citation type="submission" date="2015-02" db="EMBL/GenBank/DDBJ databases">
        <title>Evolution of amylase-binding proteins of oral streptococcal species.</title>
        <authorList>
            <person name="Haase E.M."/>
        </authorList>
    </citation>
    <scope>NUCLEOTIDE SEQUENCE [LARGE SCALE GENOMIC DNA]</scope>
    <source>
        <strain evidence="5 6">UC921A</strain>
    </source>
</reference>
<dbReference type="GO" id="GO:0000976">
    <property type="term" value="F:transcription cis-regulatory region binding"/>
    <property type="evidence" value="ECO:0007669"/>
    <property type="project" value="TreeGrafter"/>
</dbReference>
<dbReference type="InterPro" id="IPR046335">
    <property type="entry name" value="LacI/GalR-like_sensor"/>
</dbReference>
<evidence type="ECO:0000313" key="5">
    <source>
        <dbReference type="EMBL" id="KJQ74973.1"/>
    </source>
</evidence>
<organism evidence="5 6">
    <name type="scientific">Streptococcus infantis</name>
    <dbReference type="NCBI Taxonomy" id="68892"/>
    <lineage>
        <taxon>Bacteria</taxon>
        <taxon>Bacillati</taxon>
        <taxon>Bacillota</taxon>
        <taxon>Bacilli</taxon>
        <taxon>Lactobacillales</taxon>
        <taxon>Streptococcaceae</taxon>
        <taxon>Streptococcus</taxon>
    </lineage>
</organism>
<name>A0A0F2DVE1_9STRE</name>
<dbReference type="SMART" id="SM00354">
    <property type="entry name" value="HTH_LACI"/>
    <property type="match status" value="1"/>
</dbReference>
<dbReference type="OrthoDB" id="43195at2"/>
<dbReference type="PRINTS" id="PR00036">
    <property type="entry name" value="HTHLACI"/>
</dbReference>
<feature type="domain" description="HTH lacI-type" evidence="4">
    <location>
        <begin position="2"/>
        <end position="53"/>
    </location>
</feature>
<dbReference type="PROSITE" id="PS00356">
    <property type="entry name" value="HTH_LACI_1"/>
    <property type="match status" value="1"/>
</dbReference>
<protein>
    <submittedName>
        <fullName evidence="5">Regulator of gal operon GalR</fullName>
    </submittedName>
</protein>
<dbReference type="PANTHER" id="PTHR30146">
    <property type="entry name" value="LACI-RELATED TRANSCRIPTIONAL REPRESSOR"/>
    <property type="match status" value="1"/>
</dbReference>
<dbReference type="PROSITE" id="PS50932">
    <property type="entry name" value="HTH_LACI_2"/>
    <property type="match status" value="1"/>
</dbReference>
<evidence type="ECO:0000313" key="6">
    <source>
        <dbReference type="Proteomes" id="UP000033489"/>
    </source>
</evidence>
<dbReference type="InterPro" id="IPR010982">
    <property type="entry name" value="Lambda_DNA-bd_dom_sf"/>
</dbReference>
<dbReference type="InterPro" id="IPR000843">
    <property type="entry name" value="HTH_LacI"/>
</dbReference>
<comment type="caution">
    <text evidence="5">The sequence shown here is derived from an EMBL/GenBank/DDBJ whole genome shotgun (WGS) entry which is preliminary data.</text>
</comment>
<dbReference type="SUPFAM" id="SSF53822">
    <property type="entry name" value="Periplasmic binding protein-like I"/>
    <property type="match status" value="1"/>
</dbReference>
<evidence type="ECO:0000256" key="3">
    <source>
        <dbReference type="ARBA" id="ARBA00023163"/>
    </source>
</evidence>
<dbReference type="Gene3D" id="1.10.260.40">
    <property type="entry name" value="lambda repressor-like DNA-binding domains"/>
    <property type="match status" value="1"/>
</dbReference>
<dbReference type="PANTHER" id="PTHR30146:SF149">
    <property type="entry name" value="HTH-TYPE TRANSCRIPTIONAL REGULATOR EBGR"/>
    <property type="match status" value="1"/>
</dbReference>
<dbReference type="RefSeq" id="WP_045615248.1">
    <property type="nucleotide sequence ID" value="NZ_JYGT01000009.1"/>
</dbReference>
<dbReference type="AlphaFoldDB" id="A0A0F2DVE1"/>
<dbReference type="Pfam" id="PF13377">
    <property type="entry name" value="Peripla_BP_3"/>
    <property type="match status" value="1"/>
</dbReference>
<dbReference type="SUPFAM" id="SSF47413">
    <property type="entry name" value="lambda repressor-like DNA-binding domains"/>
    <property type="match status" value="1"/>
</dbReference>
<dbReference type="CDD" id="cd01392">
    <property type="entry name" value="HTH_LacI"/>
    <property type="match status" value="1"/>
</dbReference>
<dbReference type="Pfam" id="PF00356">
    <property type="entry name" value="LacI"/>
    <property type="match status" value="1"/>
</dbReference>
<dbReference type="EMBL" id="JYGT01000009">
    <property type="protein sequence ID" value="KJQ74973.1"/>
    <property type="molecule type" value="Genomic_DNA"/>
</dbReference>
<proteinExistence type="predicted"/>
<dbReference type="Gene3D" id="3.40.50.2300">
    <property type="match status" value="2"/>
</dbReference>
<dbReference type="InterPro" id="IPR028082">
    <property type="entry name" value="Peripla_BP_I"/>
</dbReference>
<dbReference type="GO" id="GO:0003700">
    <property type="term" value="F:DNA-binding transcription factor activity"/>
    <property type="evidence" value="ECO:0007669"/>
    <property type="project" value="TreeGrafter"/>
</dbReference>
<dbReference type="CDD" id="cd01544">
    <property type="entry name" value="PBP1_GalR"/>
    <property type="match status" value="1"/>
</dbReference>
<dbReference type="Proteomes" id="UP000033489">
    <property type="component" value="Unassembled WGS sequence"/>
</dbReference>
<sequence length="333" mass="37607">MATLKDIAQLASVSIATVSRVLNRDQSLSVTEETRHRILTVAEELGYTKHLKTGENHKLKQKIAIIQWVSEQGELEDLYYYQIRLGIENRAQELDYEILRYFNDQPFTLSEEVIGILCIGKFSKAQIASFEEYQKPLVFLDSDTIALGHTCVITDFNNAVRQVVDYFTDHGLKKIGILSGLETTTDQEEVIADKRLGYFKSYTQEKGIYNEKFIFQGLFTAQSGYDLMKEAIEKLGDELPQAFFAASDSLAIGALRALQEASISIPERVSIISFNDTILTKQVFPPLSSISVYTEEMGRTGMDILNREVLHGRKIPSLTMLGTKLTLRESTLH</sequence>
<accession>A0A0F2DVE1</accession>